<keyword evidence="2" id="KW-1185">Reference proteome</keyword>
<dbReference type="InterPro" id="IPR009636">
    <property type="entry name" value="SCAF"/>
</dbReference>
<dbReference type="Proteomes" id="UP000265562">
    <property type="component" value="Chromosome"/>
</dbReference>
<evidence type="ECO:0000313" key="1">
    <source>
        <dbReference type="EMBL" id="AYB00065.1"/>
    </source>
</evidence>
<gene>
    <name evidence="1" type="ORF">D4A81_08955</name>
</gene>
<dbReference type="RefSeq" id="WP_111524597.1">
    <property type="nucleotide sequence ID" value="NZ_CP032364.1"/>
</dbReference>
<protein>
    <submittedName>
        <fullName evidence="1">Uncharacterized protein</fullName>
    </submittedName>
</protein>
<dbReference type="OrthoDB" id="2365850at2"/>
<dbReference type="AlphaFoldDB" id="A0A385Q352"/>
<name>A0A385Q352_9FIRM</name>
<evidence type="ECO:0000313" key="2">
    <source>
        <dbReference type="Proteomes" id="UP000265562"/>
    </source>
</evidence>
<dbReference type="KEGG" id="lua:D4A81_08955"/>
<reference evidence="1 2" key="1">
    <citation type="submission" date="2018-09" db="EMBL/GenBank/DDBJ databases">
        <title>Genome sequencing of Lachnoanaerobaculum umeaense DSM 23576.</title>
        <authorList>
            <person name="Kook J.-K."/>
            <person name="Park S.-N."/>
            <person name="Lim Y.K."/>
        </authorList>
    </citation>
    <scope>NUCLEOTIDE SEQUENCE [LARGE SCALE GENOMIC DNA]</scope>
    <source>
        <strain evidence="2">DSM 23576 \ CCUG 58757</strain>
    </source>
</reference>
<proteinExistence type="predicted"/>
<accession>A0A385Q352</accession>
<organism evidence="1 2">
    <name type="scientific">Lachnoanaerobaculum umeaense</name>
    <dbReference type="NCBI Taxonomy" id="617123"/>
    <lineage>
        <taxon>Bacteria</taxon>
        <taxon>Bacillati</taxon>
        <taxon>Bacillota</taxon>
        <taxon>Clostridia</taxon>
        <taxon>Lachnospirales</taxon>
        <taxon>Lachnospiraceae</taxon>
        <taxon>Lachnoanaerobaculum</taxon>
    </lineage>
</organism>
<dbReference type="Pfam" id="PF06810">
    <property type="entry name" value="Phage_scaffold"/>
    <property type="match status" value="1"/>
</dbReference>
<dbReference type="EMBL" id="CP032364">
    <property type="protein sequence ID" value="AYB00065.1"/>
    <property type="molecule type" value="Genomic_DNA"/>
</dbReference>
<sequence length="205" mass="22387">MLEWLQTILEGAKVEDGKLDVTAVMNAVKSEFPKNAVPKTEFNDKVKELKAAEGTIAELKKNAGDNTELTEKIKNYEEQIRTMQTEAANTAKSYALKAKLTEAGALDSDYLIYKQGGLDKFNFDKDGNPIGIDDVLKPLRESLPHLFKTENKPNGYNPAGGSGSGGIVNPWKKESFNMTEQGKILKNDPVQAKQLASAAGITLNI</sequence>